<dbReference type="Gene3D" id="3.90.79.10">
    <property type="entry name" value="Nucleoside Triphosphate Pyrophosphohydrolase"/>
    <property type="match status" value="1"/>
</dbReference>
<evidence type="ECO:0000256" key="5">
    <source>
        <dbReference type="ARBA" id="ARBA00022842"/>
    </source>
</evidence>
<evidence type="ECO:0000256" key="2">
    <source>
        <dbReference type="ARBA" id="ARBA00001946"/>
    </source>
</evidence>
<dbReference type="Pfam" id="PF00293">
    <property type="entry name" value="NUDIX"/>
    <property type="match status" value="1"/>
</dbReference>
<evidence type="ECO:0000256" key="3">
    <source>
        <dbReference type="ARBA" id="ARBA00022723"/>
    </source>
</evidence>
<dbReference type="PANTHER" id="PTHR12992">
    <property type="entry name" value="NUDIX HYDROLASE"/>
    <property type="match status" value="1"/>
</dbReference>
<dbReference type="InterPro" id="IPR015797">
    <property type="entry name" value="NUDIX_hydrolase-like_dom_sf"/>
</dbReference>
<dbReference type="SUPFAM" id="SSF55811">
    <property type="entry name" value="Nudix"/>
    <property type="match status" value="1"/>
</dbReference>
<evidence type="ECO:0000256" key="4">
    <source>
        <dbReference type="ARBA" id="ARBA00022801"/>
    </source>
</evidence>
<sequence>MARPSPLPERIKAVQAAIEAESEPLVTLTHLLQLCRDEHPVLREQLGIPGRHTRVAAMVADLVPALSTAATAALEPAERRAIAAALTVDPTLPAVLVARALVELLDVRYGHGFAASFRRRSPYQPGVGDPIPLDSPDLRLISELPATSPPWRLANRLDETRHVRLAGEWATQFQVIFDYSRADALTGIIGSDTVVATCHPNRGLSEFAFPLDTSGLAFPVGPVDERRQHREIDRLIGIAVAEGASVVVLPELCVTERLAAQLHDWTTRREGPQLLVAGSYHHDDEHLDADLGHPARQRRRNTAVAYLRGCPIPLTQDKHSPADRPVNENIQTSGWPELRVHVSSDGWHLVIAICRDLLNPHAAHALAEAGVNLVLVPAMSETLVAFGGPVAQLVGAGQAFVAVANNPADFSTTSDLTVHLPARALFGHPGFGQQTRLVQPADGEPGVALLRVRTGQLRWLDAGASPSGSTQGDTVELPPWAAGLRRLCGLDPTKTSLPPTELTLRPAAVLVLLSDSSDGPTVLLTERAADLANYPGQLVFPGGAADPGDDGLVATALREAVEETGLDPRTVNILGTLPALALPDSGFLLTPVLAWSHRPEFITSPNLAEVSGLATQALHLPAYPRPTLPPRPSPSDEPTARDPQPPAPAPVIGMVTRVILDLVTGMVARAIAPATTDAFRLATMQPHER</sequence>
<dbReference type="EMBL" id="BAAAYX010000034">
    <property type="protein sequence ID" value="GAA3719570.1"/>
    <property type="molecule type" value="Genomic_DNA"/>
</dbReference>
<accession>A0ABP7EI35</accession>
<feature type="compositionally biased region" description="Pro residues" evidence="7">
    <location>
        <begin position="623"/>
        <end position="635"/>
    </location>
</feature>
<name>A0ABP7EI35_9ACTN</name>
<proteinExistence type="predicted"/>
<evidence type="ECO:0000313" key="10">
    <source>
        <dbReference type="Proteomes" id="UP001500051"/>
    </source>
</evidence>
<feature type="domain" description="Nudix hydrolase" evidence="8">
    <location>
        <begin position="503"/>
        <end position="642"/>
    </location>
</feature>
<dbReference type="InterPro" id="IPR045121">
    <property type="entry name" value="CoAse"/>
</dbReference>
<reference evidence="10" key="1">
    <citation type="journal article" date="2019" name="Int. J. Syst. Evol. Microbiol.">
        <title>The Global Catalogue of Microorganisms (GCM) 10K type strain sequencing project: providing services to taxonomists for standard genome sequencing and annotation.</title>
        <authorList>
            <consortium name="The Broad Institute Genomics Platform"/>
            <consortium name="The Broad Institute Genome Sequencing Center for Infectious Disease"/>
            <person name="Wu L."/>
            <person name="Ma J."/>
        </authorList>
    </citation>
    <scope>NUCLEOTIDE SEQUENCE [LARGE SCALE GENOMIC DNA]</scope>
    <source>
        <strain evidence="10">JCM 16548</strain>
    </source>
</reference>
<dbReference type="Gene3D" id="3.60.110.10">
    <property type="entry name" value="Carbon-nitrogen hydrolase"/>
    <property type="match status" value="1"/>
</dbReference>
<evidence type="ECO:0000256" key="1">
    <source>
        <dbReference type="ARBA" id="ARBA00001936"/>
    </source>
</evidence>
<feature type="region of interest" description="Disordered" evidence="7">
    <location>
        <begin position="622"/>
        <end position="650"/>
    </location>
</feature>
<keyword evidence="5" id="KW-0460">Magnesium</keyword>
<dbReference type="SUPFAM" id="SSF56317">
    <property type="entry name" value="Carbon-nitrogen hydrolase"/>
    <property type="match status" value="1"/>
</dbReference>
<evidence type="ECO:0000256" key="7">
    <source>
        <dbReference type="SAM" id="MobiDB-lite"/>
    </source>
</evidence>
<dbReference type="InterPro" id="IPR036526">
    <property type="entry name" value="C-N_Hydrolase_sf"/>
</dbReference>
<dbReference type="Proteomes" id="UP001500051">
    <property type="component" value="Unassembled WGS sequence"/>
</dbReference>
<gene>
    <name evidence="9" type="ORF">GCM10022204_44550</name>
</gene>
<dbReference type="InterPro" id="IPR000086">
    <property type="entry name" value="NUDIX_hydrolase_dom"/>
</dbReference>
<comment type="cofactor">
    <cofactor evidence="2">
        <name>Mg(2+)</name>
        <dbReference type="ChEBI" id="CHEBI:18420"/>
    </cofactor>
</comment>
<evidence type="ECO:0000259" key="8">
    <source>
        <dbReference type="PROSITE" id="PS51462"/>
    </source>
</evidence>
<keyword evidence="6" id="KW-0464">Manganese</keyword>
<keyword evidence="10" id="KW-1185">Reference proteome</keyword>
<organism evidence="9 10">
    <name type="scientific">Microlunatus aurantiacus</name>
    <dbReference type="NCBI Taxonomy" id="446786"/>
    <lineage>
        <taxon>Bacteria</taxon>
        <taxon>Bacillati</taxon>
        <taxon>Actinomycetota</taxon>
        <taxon>Actinomycetes</taxon>
        <taxon>Propionibacteriales</taxon>
        <taxon>Propionibacteriaceae</taxon>
        <taxon>Microlunatus</taxon>
    </lineage>
</organism>
<dbReference type="CDD" id="cd03426">
    <property type="entry name" value="NUDIX_CoAse_Nudt7"/>
    <property type="match status" value="1"/>
</dbReference>
<evidence type="ECO:0000313" key="9">
    <source>
        <dbReference type="EMBL" id="GAA3719570.1"/>
    </source>
</evidence>
<evidence type="ECO:0000256" key="6">
    <source>
        <dbReference type="ARBA" id="ARBA00023211"/>
    </source>
</evidence>
<keyword evidence="3" id="KW-0479">Metal-binding</keyword>
<protein>
    <recommendedName>
        <fullName evidence="8">Nudix hydrolase domain-containing protein</fullName>
    </recommendedName>
</protein>
<keyword evidence="4" id="KW-0378">Hydrolase</keyword>
<comment type="cofactor">
    <cofactor evidence="1">
        <name>Mn(2+)</name>
        <dbReference type="ChEBI" id="CHEBI:29035"/>
    </cofactor>
</comment>
<dbReference type="PANTHER" id="PTHR12992:SF11">
    <property type="entry name" value="MITOCHONDRIAL COENZYME A DIPHOSPHATASE NUDT8"/>
    <property type="match status" value="1"/>
</dbReference>
<dbReference type="PROSITE" id="PS51462">
    <property type="entry name" value="NUDIX"/>
    <property type="match status" value="1"/>
</dbReference>
<comment type="caution">
    <text evidence="9">The sequence shown here is derived from an EMBL/GenBank/DDBJ whole genome shotgun (WGS) entry which is preliminary data.</text>
</comment>